<evidence type="ECO:0000313" key="1">
    <source>
        <dbReference type="EMBL" id="RDH15621.1"/>
    </source>
</evidence>
<protein>
    <submittedName>
        <fullName evidence="1">Uncharacterized protein</fullName>
    </submittedName>
</protein>
<dbReference type="AlphaFoldDB" id="A0A370BR83"/>
<reference evidence="1 2" key="1">
    <citation type="submission" date="2018-07" db="EMBL/GenBank/DDBJ databases">
        <title>Section-level genome sequencing of Aspergillus section Nigri to investigate inter- and intra-species variation.</title>
        <authorList>
            <consortium name="DOE Joint Genome Institute"/>
            <person name="Vesth T.C."/>
            <person name="Nybo J.L."/>
            <person name="Theobald S."/>
            <person name="Frisvad J.C."/>
            <person name="Larsen T.O."/>
            <person name="Nielsen K.F."/>
            <person name="Hoof J.B."/>
            <person name="Brandl J."/>
            <person name="Salamov A."/>
            <person name="Riley R."/>
            <person name="Gladden J.M."/>
            <person name="Phatale P."/>
            <person name="Nielsen M.T."/>
            <person name="Lyhne E.K."/>
            <person name="Kogle M.E."/>
            <person name="Strasser K."/>
            <person name="McDonnell E."/>
            <person name="Barry K."/>
            <person name="Clum A."/>
            <person name="Chen C."/>
            <person name="Nolan M."/>
            <person name="Sandor L."/>
            <person name="Kuo A."/>
            <person name="Lipzen A."/>
            <person name="Hainaut M."/>
            <person name="Drula E."/>
            <person name="Tsang A."/>
            <person name="Magnuson J.K."/>
            <person name="Henrissat B."/>
            <person name="Wiebenga A."/>
            <person name="Simmons B.A."/>
            <person name="Makela M.R."/>
            <person name="De vries R.P."/>
            <person name="Grigoriev I.V."/>
            <person name="Mortensen U.H."/>
            <person name="Baker S.E."/>
            <person name="Andersen M.R."/>
        </authorList>
    </citation>
    <scope>NUCLEOTIDE SEQUENCE [LARGE SCALE GENOMIC DNA]</scope>
    <source>
        <strain evidence="1 2">ATCC 13496</strain>
    </source>
</reference>
<dbReference type="EMBL" id="KZ851947">
    <property type="protein sequence ID" value="RDH15621.1"/>
    <property type="molecule type" value="Genomic_DNA"/>
</dbReference>
<gene>
    <name evidence="1" type="ORF">M747DRAFT_131234</name>
</gene>
<evidence type="ECO:0000313" key="2">
    <source>
        <dbReference type="Proteomes" id="UP000253845"/>
    </source>
</evidence>
<dbReference type="Proteomes" id="UP000253845">
    <property type="component" value="Unassembled WGS sequence"/>
</dbReference>
<organism evidence="1 2">
    <name type="scientific">Aspergillus niger ATCC 13496</name>
    <dbReference type="NCBI Taxonomy" id="1353008"/>
    <lineage>
        <taxon>Eukaryota</taxon>
        <taxon>Fungi</taxon>
        <taxon>Dikarya</taxon>
        <taxon>Ascomycota</taxon>
        <taxon>Pezizomycotina</taxon>
        <taxon>Eurotiomycetes</taxon>
        <taxon>Eurotiomycetidae</taxon>
        <taxon>Eurotiales</taxon>
        <taxon>Aspergillaceae</taxon>
        <taxon>Aspergillus</taxon>
        <taxon>Aspergillus subgen. Circumdati</taxon>
    </lineage>
</organism>
<proteinExistence type="predicted"/>
<sequence>MCFVFGRACFPFAVRYQTPYERREVLFIDWSRGSNSGQKIKVLRGQDALGRTRVYTQIALE</sequence>
<name>A0A370BR83_ASPNG</name>
<dbReference type="VEuPathDB" id="FungiDB:M747DRAFT_131234"/>
<accession>A0A370BR83</accession>